<keyword evidence="5" id="KW-1185">Reference proteome</keyword>
<dbReference type="InterPro" id="IPR007730">
    <property type="entry name" value="SPOR-like_dom"/>
</dbReference>
<dbReference type="OrthoDB" id="8479809at2"/>
<keyword evidence="1" id="KW-0175">Coiled coil</keyword>
<evidence type="ECO:0000256" key="1">
    <source>
        <dbReference type="SAM" id="Coils"/>
    </source>
</evidence>
<evidence type="ECO:0000259" key="3">
    <source>
        <dbReference type="PROSITE" id="PS51724"/>
    </source>
</evidence>
<dbReference type="PROSITE" id="PS51724">
    <property type="entry name" value="SPOR"/>
    <property type="match status" value="1"/>
</dbReference>
<feature type="coiled-coil region" evidence="1">
    <location>
        <begin position="130"/>
        <end position="157"/>
    </location>
</feature>
<sequence length="283" mass="30509">MDAVSKTNTHAAGSCGHSRNMTVAGAGKARRRVMGPASLAGILLMVSACASGGGLWESGDDIQVQARTTLLEKDVGTVSEDYRTLRDRFNALEELYVDLARELRMQRAAIAELRDSQGTAELTSQAQAKAQEALNNVSGLRVEINRLQRQLRTVERVSLANTTALAANVSASTEEGGDDADLPVVDAEQQSDPFYGVHLASYRTRDQVPGAWEGFQRRFGDMLSGLVPVVYVQSQEGIGTFLRLIVGPFDTRADAGLLCEALQGRDPNQYCRTSEYQGDPVGG</sequence>
<evidence type="ECO:0000256" key="2">
    <source>
        <dbReference type="SAM" id="MobiDB-lite"/>
    </source>
</evidence>
<gene>
    <name evidence="4" type="ORF">BXY39_1153</name>
</gene>
<dbReference type="InParanoid" id="A0A3M0CFZ6"/>
<feature type="region of interest" description="Disordered" evidence="2">
    <location>
        <begin position="1"/>
        <end position="21"/>
    </location>
</feature>
<comment type="caution">
    <text evidence="4">The sequence shown here is derived from an EMBL/GenBank/DDBJ whole genome shotgun (WGS) entry which is preliminary data.</text>
</comment>
<proteinExistence type="predicted"/>
<evidence type="ECO:0000313" key="5">
    <source>
        <dbReference type="Proteomes" id="UP000271227"/>
    </source>
</evidence>
<feature type="domain" description="SPOR" evidence="3">
    <location>
        <begin position="189"/>
        <end position="276"/>
    </location>
</feature>
<dbReference type="AlphaFoldDB" id="A0A3M0CFZ6"/>
<dbReference type="Proteomes" id="UP000271227">
    <property type="component" value="Unassembled WGS sequence"/>
</dbReference>
<dbReference type="Pfam" id="PF05036">
    <property type="entry name" value="SPOR"/>
    <property type="match status" value="1"/>
</dbReference>
<protein>
    <submittedName>
        <fullName evidence="4">Sporulation related protein</fullName>
    </submittedName>
</protein>
<dbReference type="EMBL" id="REFR01000010">
    <property type="protein sequence ID" value="RMB08518.1"/>
    <property type="molecule type" value="Genomic_DNA"/>
</dbReference>
<organism evidence="4 5">
    <name type="scientific">Eilatimonas milleporae</name>
    <dbReference type="NCBI Taxonomy" id="911205"/>
    <lineage>
        <taxon>Bacteria</taxon>
        <taxon>Pseudomonadati</taxon>
        <taxon>Pseudomonadota</taxon>
        <taxon>Alphaproteobacteria</taxon>
        <taxon>Kordiimonadales</taxon>
        <taxon>Kordiimonadaceae</taxon>
        <taxon>Eilatimonas</taxon>
    </lineage>
</organism>
<evidence type="ECO:0000313" key="4">
    <source>
        <dbReference type="EMBL" id="RMB08518.1"/>
    </source>
</evidence>
<accession>A0A3M0CFZ6</accession>
<dbReference type="GO" id="GO:0042834">
    <property type="term" value="F:peptidoglycan binding"/>
    <property type="evidence" value="ECO:0007669"/>
    <property type="project" value="InterPro"/>
</dbReference>
<reference evidence="4 5" key="1">
    <citation type="submission" date="2018-10" db="EMBL/GenBank/DDBJ databases">
        <title>Genomic Encyclopedia of Archaeal and Bacterial Type Strains, Phase II (KMG-II): from individual species to whole genera.</title>
        <authorList>
            <person name="Goeker M."/>
        </authorList>
    </citation>
    <scope>NUCLEOTIDE SEQUENCE [LARGE SCALE GENOMIC DNA]</scope>
    <source>
        <strain evidence="4 5">DSM 25217</strain>
    </source>
</reference>
<name>A0A3M0CFZ6_9PROT</name>
<dbReference type="RefSeq" id="WP_121937876.1">
    <property type="nucleotide sequence ID" value="NZ_REFR01000010.1"/>
</dbReference>